<evidence type="ECO:0000313" key="3">
    <source>
        <dbReference type="EMBL" id="CDQ94705.1"/>
    </source>
</evidence>
<dbReference type="InterPro" id="IPR001609">
    <property type="entry name" value="Myosin_head_motor_dom-like"/>
</dbReference>
<evidence type="ECO:0000259" key="2">
    <source>
        <dbReference type="PROSITE" id="PS51456"/>
    </source>
</evidence>
<dbReference type="GO" id="GO:0003779">
    <property type="term" value="F:actin binding"/>
    <property type="evidence" value="ECO:0007669"/>
    <property type="project" value="UniProtKB-KW"/>
</dbReference>
<sequence>MLAGLSTEMRTELQMHQFPEANCFGIVPPTKVEEKQRASVAFTKLLVAMETLGFSANEQRAIWHVLAGLYHLGAAGACKVGRRAFVSFDSAQVASSVLGCEGEELHTAVFKHHLRQLLQRATGGGRERHATTDAEEGKIETHRYRQAGRHARTQAQAHTHTHTHSVTPTWSQSISYYSVGKSI</sequence>
<reference evidence="3" key="2">
    <citation type="submission" date="2014-03" db="EMBL/GenBank/DDBJ databases">
        <authorList>
            <person name="Genoscope - CEA"/>
        </authorList>
    </citation>
    <scope>NUCLEOTIDE SEQUENCE</scope>
</reference>
<comment type="caution">
    <text evidence="1">Lacks conserved residue(s) required for the propagation of feature annotation.</text>
</comment>
<dbReference type="GO" id="GO:0016459">
    <property type="term" value="C:myosin complex"/>
    <property type="evidence" value="ECO:0007669"/>
    <property type="project" value="UniProtKB-KW"/>
</dbReference>
<dbReference type="Gene3D" id="1.20.120.720">
    <property type="entry name" value="Myosin VI head, motor domain, U50 subdomain"/>
    <property type="match status" value="1"/>
</dbReference>
<keyword evidence="1" id="KW-0505">Motor protein</keyword>
<dbReference type="SUPFAM" id="SSF52540">
    <property type="entry name" value="P-loop containing nucleoside triphosphate hydrolases"/>
    <property type="match status" value="1"/>
</dbReference>
<dbReference type="GO" id="GO:0005524">
    <property type="term" value="F:ATP binding"/>
    <property type="evidence" value="ECO:0007669"/>
    <property type="project" value="InterPro"/>
</dbReference>
<evidence type="ECO:0000313" key="4">
    <source>
        <dbReference type="Proteomes" id="UP000193380"/>
    </source>
</evidence>
<feature type="domain" description="Myosin motor" evidence="2">
    <location>
        <begin position="1"/>
        <end position="183"/>
    </location>
</feature>
<protein>
    <recommendedName>
        <fullName evidence="2">Myosin motor domain-containing protein</fullName>
    </recommendedName>
</protein>
<comment type="similarity">
    <text evidence="1">Belongs to the TRAFAC class myosin-kinesin ATPase superfamily. Myosin family.</text>
</comment>
<dbReference type="STRING" id="8022.A0A060Z0A0"/>
<keyword evidence="1" id="KW-0009">Actin-binding</keyword>
<dbReference type="AlphaFoldDB" id="A0A060Z0A0"/>
<evidence type="ECO:0000256" key="1">
    <source>
        <dbReference type="PROSITE-ProRule" id="PRU00782"/>
    </source>
</evidence>
<dbReference type="Proteomes" id="UP000193380">
    <property type="component" value="Unassembled WGS sequence"/>
</dbReference>
<keyword evidence="1" id="KW-0518">Myosin</keyword>
<proteinExistence type="inferred from homology"/>
<dbReference type="PROSITE" id="PS51456">
    <property type="entry name" value="MYOSIN_MOTOR"/>
    <property type="match status" value="1"/>
</dbReference>
<dbReference type="EMBL" id="FR918423">
    <property type="protein sequence ID" value="CDQ94705.1"/>
    <property type="molecule type" value="Genomic_DNA"/>
</dbReference>
<dbReference type="InterPro" id="IPR027417">
    <property type="entry name" value="P-loop_NTPase"/>
</dbReference>
<organism evidence="3 4">
    <name type="scientific">Oncorhynchus mykiss</name>
    <name type="common">Rainbow trout</name>
    <name type="synonym">Salmo gairdneri</name>
    <dbReference type="NCBI Taxonomy" id="8022"/>
    <lineage>
        <taxon>Eukaryota</taxon>
        <taxon>Metazoa</taxon>
        <taxon>Chordata</taxon>
        <taxon>Craniata</taxon>
        <taxon>Vertebrata</taxon>
        <taxon>Euteleostomi</taxon>
        <taxon>Actinopterygii</taxon>
        <taxon>Neopterygii</taxon>
        <taxon>Teleostei</taxon>
        <taxon>Protacanthopterygii</taxon>
        <taxon>Salmoniformes</taxon>
        <taxon>Salmonidae</taxon>
        <taxon>Salmoninae</taxon>
        <taxon>Oncorhynchus</taxon>
    </lineage>
</organism>
<dbReference type="GO" id="GO:0003774">
    <property type="term" value="F:cytoskeletal motor activity"/>
    <property type="evidence" value="ECO:0007669"/>
    <property type="project" value="InterPro"/>
</dbReference>
<reference evidence="3" key="1">
    <citation type="journal article" date="2014" name="Nat. Commun.">
        <title>The rainbow trout genome provides novel insights into evolution after whole-genome duplication in vertebrates.</title>
        <authorList>
            <person name="Berthelot C."/>
            <person name="Brunet F."/>
            <person name="Chalopin D."/>
            <person name="Juanchich A."/>
            <person name="Bernard M."/>
            <person name="Noel B."/>
            <person name="Bento P."/>
            <person name="Da Silva C."/>
            <person name="Labadie K."/>
            <person name="Alberti A."/>
            <person name="Aury J.M."/>
            <person name="Louis A."/>
            <person name="Dehais P."/>
            <person name="Bardou P."/>
            <person name="Montfort J."/>
            <person name="Klopp C."/>
            <person name="Cabau C."/>
            <person name="Gaspin C."/>
            <person name="Thorgaard G.H."/>
            <person name="Boussaha M."/>
            <person name="Quillet E."/>
            <person name="Guyomard R."/>
            <person name="Galiana D."/>
            <person name="Bobe J."/>
            <person name="Volff J.N."/>
            <person name="Genet C."/>
            <person name="Wincker P."/>
            <person name="Jaillon O."/>
            <person name="Roest Crollius H."/>
            <person name="Guiguen Y."/>
        </authorList>
    </citation>
    <scope>NUCLEOTIDE SEQUENCE [LARGE SCALE GENOMIC DNA]</scope>
</reference>
<dbReference type="PaxDb" id="8022-A0A060Z0A0"/>
<accession>A0A060Z0A0</accession>
<gene>
    <name evidence="3" type="ORF">GSONMT00015071001</name>
</gene>
<name>A0A060Z0A0_ONCMY</name>